<keyword evidence="1" id="KW-0472">Membrane</keyword>
<dbReference type="InterPro" id="IPR032479">
    <property type="entry name" value="DUF5058"/>
</dbReference>
<feature type="transmembrane region" description="Helical" evidence="1">
    <location>
        <begin position="116"/>
        <end position="137"/>
    </location>
</feature>
<dbReference type="RefSeq" id="WP_194702523.1">
    <property type="nucleotide sequence ID" value="NZ_JADKNH010000008.1"/>
</dbReference>
<name>A0ABR9ZV00_9FIRM</name>
<gene>
    <name evidence="2" type="ORF">ISU02_14295</name>
</gene>
<keyword evidence="3" id="KW-1185">Reference proteome</keyword>
<keyword evidence="1" id="KW-0812">Transmembrane</keyword>
<feature type="transmembrane region" description="Helical" evidence="1">
    <location>
        <begin position="49"/>
        <end position="75"/>
    </location>
</feature>
<dbReference type="Proteomes" id="UP000614200">
    <property type="component" value="Unassembled WGS sequence"/>
</dbReference>
<feature type="transmembrane region" description="Helical" evidence="1">
    <location>
        <begin position="157"/>
        <end position="177"/>
    </location>
</feature>
<feature type="transmembrane region" description="Helical" evidence="1">
    <location>
        <begin position="183"/>
        <end position="200"/>
    </location>
</feature>
<protein>
    <submittedName>
        <fullName evidence="2">DUF5058 family protein</fullName>
    </submittedName>
</protein>
<feature type="transmembrane region" description="Helical" evidence="1">
    <location>
        <begin position="12"/>
        <end position="29"/>
    </location>
</feature>
<reference evidence="2 3" key="1">
    <citation type="submission" date="2020-11" db="EMBL/GenBank/DDBJ databases">
        <title>Fusibacter basophilias sp. nov.</title>
        <authorList>
            <person name="Qiu D."/>
        </authorList>
    </citation>
    <scope>NUCLEOTIDE SEQUENCE [LARGE SCALE GENOMIC DNA]</scope>
    <source>
        <strain evidence="2 3">Q10-2</strain>
    </source>
</reference>
<evidence type="ECO:0000256" key="1">
    <source>
        <dbReference type="SAM" id="Phobius"/>
    </source>
</evidence>
<keyword evidence="1" id="KW-1133">Transmembrane helix</keyword>
<accession>A0ABR9ZV00</accession>
<dbReference type="Pfam" id="PF16481">
    <property type="entry name" value="DUF5058"/>
    <property type="match status" value="1"/>
</dbReference>
<evidence type="ECO:0000313" key="3">
    <source>
        <dbReference type="Proteomes" id="UP000614200"/>
    </source>
</evidence>
<dbReference type="EMBL" id="JADKNH010000008">
    <property type="protein sequence ID" value="MBF4694289.1"/>
    <property type="molecule type" value="Genomic_DNA"/>
</dbReference>
<organism evidence="2 3">
    <name type="scientific">Fusibacter ferrireducens</name>
    <dbReference type="NCBI Taxonomy" id="2785058"/>
    <lineage>
        <taxon>Bacteria</taxon>
        <taxon>Bacillati</taxon>
        <taxon>Bacillota</taxon>
        <taxon>Clostridia</taxon>
        <taxon>Eubacteriales</taxon>
        <taxon>Eubacteriales Family XII. Incertae Sedis</taxon>
        <taxon>Fusibacter</taxon>
    </lineage>
</organism>
<feature type="transmembrane region" description="Helical" evidence="1">
    <location>
        <begin position="207"/>
        <end position="227"/>
    </location>
</feature>
<comment type="caution">
    <text evidence="2">The sequence shown here is derived from an EMBL/GenBank/DDBJ whole genome shotgun (WGS) entry which is preliminary data.</text>
</comment>
<proteinExistence type="predicted"/>
<evidence type="ECO:0000313" key="2">
    <source>
        <dbReference type="EMBL" id="MBF4694289.1"/>
    </source>
</evidence>
<sequence length="232" mass="25345">MSTISENKMLYLLVILGICYVLGVAIIFLKKSWDRAKNLGFTKTDLSNVIKASVSFSLVPSIAIVVGFFSLATMLGVPWPWFRLSVVGSVGYEIMAADMSLKATGHELANATSMDFILIMYVMSLCILGGLIAAILFSKKIQMGTMTMKQKDSRWGALGNSTFMLTIIIVFLVPMLMGGGVNLLTFFTSLGIAVILSMLVKKFKMLWLNNFILALSLLGAMISSVLWTQLLG</sequence>